<dbReference type="EMBL" id="QTSU01000002">
    <property type="protein sequence ID" value="RDZ27148.1"/>
    <property type="molecule type" value="Genomic_DNA"/>
</dbReference>
<dbReference type="InterPro" id="IPR011008">
    <property type="entry name" value="Dimeric_a/b-barrel"/>
</dbReference>
<evidence type="ECO:0000259" key="1">
    <source>
        <dbReference type="Pfam" id="PF03992"/>
    </source>
</evidence>
<dbReference type="InterPro" id="IPR007138">
    <property type="entry name" value="ABM_dom"/>
</dbReference>
<reference evidence="2 3" key="1">
    <citation type="submission" date="2018-08" db="EMBL/GenBank/DDBJ databases">
        <title>Lysobacter sp. zong2l5, whole genome shotgun sequence.</title>
        <authorList>
            <person name="Zhang X."/>
            <person name="Feng G."/>
            <person name="Zhu H."/>
        </authorList>
    </citation>
    <scope>NUCLEOTIDE SEQUENCE [LARGE SCALE GENOMIC DNA]</scope>
    <source>
        <strain evidence="3">zong2l5</strain>
    </source>
</reference>
<dbReference type="GO" id="GO:0004497">
    <property type="term" value="F:monooxygenase activity"/>
    <property type="evidence" value="ECO:0007669"/>
    <property type="project" value="UniProtKB-KW"/>
</dbReference>
<sequence length="116" mass="13046">MSDPFTELPAPPYYAVIFSSQRTGQDDAGYGEAAERMVELAAQQPGYLGVESTRGADGFGITVSYWADEASIVAWKRNLEHAATRERGRKHWYGRYELRVAKVERAYGWARGPQDE</sequence>
<accession>A0A371JZP8</accession>
<dbReference type="SUPFAM" id="SSF54909">
    <property type="entry name" value="Dimeric alpha+beta barrel"/>
    <property type="match status" value="1"/>
</dbReference>
<feature type="domain" description="ABM" evidence="1">
    <location>
        <begin position="14"/>
        <end position="86"/>
    </location>
</feature>
<dbReference type="RefSeq" id="WP_115859525.1">
    <property type="nucleotide sequence ID" value="NZ_QTSU01000002.1"/>
</dbReference>
<keyword evidence="3" id="KW-1185">Reference proteome</keyword>
<dbReference type="AlphaFoldDB" id="A0A371JZP8"/>
<evidence type="ECO:0000313" key="2">
    <source>
        <dbReference type="EMBL" id="RDZ27148.1"/>
    </source>
</evidence>
<comment type="caution">
    <text evidence="2">The sequence shown here is derived from an EMBL/GenBank/DDBJ whole genome shotgun (WGS) entry which is preliminary data.</text>
</comment>
<organism evidence="2 3">
    <name type="scientific">Lysobacter silvisoli</name>
    <dbReference type="NCBI Taxonomy" id="2293254"/>
    <lineage>
        <taxon>Bacteria</taxon>
        <taxon>Pseudomonadati</taxon>
        <taxon>Pseudomonadota</taxon>
        <taxon>Gammaproteobacteria</taxon>
        <taxon>Lysobacterales</taxon>
        <taxon>Lysobacteraceae</taxon>
        <taxon>Lysobacter</taxon>
    </lineage>
</organism>
<dbReference type="PANTHER" id="PTHR37811">
    <property type="entry name" value="BLL5343 PROTEIN"/>
    <property type="match status" value="1"/>
</dbReference>
<evidence type="ECO:0000313" key="3">
    <source>
        <dbReference type="Proteomes" id="UP000264492"/>
    </source>
</evidence>
<dbReference type="Proteomes" id="UP000264492">
    <property type="component" value="Unassembled WGS sequence"/>
</dbReference>
<dbReference type="Pfam" id="PF03992">
    <property type="entry name" value="ABM"/>
    <property type="match status" value="1"/>
</dbReference>
<gene>
    <name evidence="2" type="ORF">DX914_12880</name>
</gene>
<dbReference type="PANTHER" id="PTHR37811:SF2">
    <property type="entry name" value="ABM DOMAIN-CONTAINING PROTEIN"/>
    <property type="match status" value="1"/>
</dbReference>
<dbReference type="InterPro" id="IPR052936">
    <property type="entry name" value="Jasmonate_Hydroxylase-like"/>
</dbReference>
<dbReference type="OrthoDB" id="9797060at2"/>
<proteinExistence type="predicted"/>
<protein>
    <submittedName>
        <fullName evidence="2">Antibiotic biosynthesis monooxygenase</fullName>
    </submittedName>
</protein>
<keyword evidence="2" id="KW-0560">Oxidoreductase</keyword>
<dbReference type="Gene3D" id="3.30.70.100">
    <property type="match status" value="1"/>
</dbReference>
<keyword evidence="2" id="KW-0503">Monooxygenase</keyword>
<name>A0A371JZP8_9GAMM</name>